<dbReference type="Proteomes" id="UP000241736">
    <property type="component" value="Unassembled WGS sequence"/>
</dbReference>
<comment type="caution">
    <text evidence="1">The sequence shown here is derived from an EMBL/GenBank/DDBJ whole genome shotgun (WGS) entry which is preliminary data.</text>
</comment>
<reference evidence="1 2" key="1">
    <citation type="submission" date="2018-03" db="EMBL/GenBank/DDBJ databases">
        <title>Arenimonas caeni sp. nov., isolated from activated sludge.</title>
        <authorList>
            <person name="Liu H."/>
        </authorList>
    </citation>
    <scope>NUCLEOTIDE SEQUENCE [LARGE SCALE GENOMIC DNA]</scope>
    <source>
        <strain evidence="2">z29</strain>
    </source>
</reference>
<keyword evidence="2" id="KW-1185">Reference proteome</keyword>
<gene>
    <name evidence="1" type="ORF">C6N40_11375</name>
</gene>
<accession>A0A2P6M6Q0</accession>
<evidence type="ECO:0000313" key="1">
    <source>
        <dbReference type="EMBL" id="PRH81678.1"/>
    </source>
</evidence>
<organism evidence="1 2">
    <name type="scientific">Arenimonas caeni</name>
    <dbReference type="NCBI Taxonomy" id="2058085"/>
    <lineage>
        <taxon>Bacteria</taxon>
        <taxon>Pseudomonadati</taxon>
        <taxon>Pseudomonadota</taxon>
        <taxon>Gammaproteobacteria</taxon>
        <taxon>Lysobacterales</taxon>
        <taxon>Lysobacteraceae</taxon>
        <taxon>Arenimonas</taxon>
    </lineage>
</organism>
<name>A0A2P6M6Q0_9GAMM</name>
<dbReference type="AlphaFoldDB" id="A0A2P6M6Q0"/>
<protein>
    <submittedName>
        <fullName evidence="1">Uncharacterized protein</fullName>
    </submittedName>
</protein>
<dbReference type="EMBL" id="PVLF01000019">
    <property type="protein sequence ID" value="PRH81678.1"/>
    <property type="molecule type" value="Genomic_DNA"/>
</dbReference>
<sequence length="362" mass="39515">MRLFLRLIAIVIAVVVAAVLFFSRERWSDSSPPAPEPVAAAPAVDPAVELPALLAVGTTTPVPPAGPLPPLDAPLAQVAEELERRAAAGEPGAACRLAYELSACRWSSGDHETHVRWLRRKTQELDRLEAQKNSAAITRFRSEFDRDLARREQRLAERNERCAGYTELDPGVMAQRWYQAARLGSLSARRIWAGGDALPPDGLLASTGELALYRATATDMAWQLVREGDLPTTLRVAHALAGLHSSRYGLLAQALPEDRAMALALYRRAHLALDGNDSRGAGALRKQIAEELDLLGELSTADQRAEAERRALEFADWSPVEASDRWLPRMASGHGFPIGAHVCHREAGETVPELEQAESQAR</sequence>
<dbReference type="RefSeq" id="WP_106991151.1">
    <property type="nucleotide sequence ID" value="NZ_KZ679096.1"/>
</dbReference>
<evidence type="ECO:0000313" key="2">
    <source>
        <dbReference type="Proteomes" id="UP000241736"/>
    </source>
</evidence>
<proteinExistence type="predicted"/>